<dbReference type="KEGG" id="abae:CL176_03225"/>
<gene>
    <name evidence="3" type="primary">coaE</name>
    <name evidence="5" type="ORF">CL176_03225</name>
</gene>
<evidence type="ECO:0000313" key="5">
    <source>
        <dbReference type="EMBL" id="AXY25119.1"/>
    </source>
</evidence>
<dbReference type="RefSeq" id="WP_118990035.1">
    <property type="nucleotide sequence ID" value="NZ_CP023434.1"/>
</dbReference>
<dbReference type="PROSITE" id="PS51219">
    <property type="entry name" value="DPCK"/>
    <property type="match status" value="1"/>
</dbReference>
<sequence>MYAVVITGSIATGKSTVSAYIQQLGYPLLDTDVLARVVVEPGHQGLAQLVERFGPEILQADGQLDRAALGEMLFGNPAVQAEVNAILHPLIAEEVQRGLARLEAAGEPLVFIDVPLYYETKADFPGDEVWVVYTPEAMQLERLIERNHLTEAQARSRMASQLSIEVKRTYADVVIDNSGSLTQTYQQVDEQIQRIQT</sequence>
<evidence type="ECO:0000256" key="2">
    <source>
        <dbReference type="ARBA" id="ARBA00022840"/>
    </source>
</evidence>
<accession>A0A347WJ62</accession>
<keyword evidence="3" id="KW-0963">Cytoplasm</keyword>
<dbReference type="SUPFAM" id="SSF52540">
    <property type="entry name" value="P-loop containing nucleoside triphosphate hydrolases"/>
    <property type="match status" value="1"/>
</dbReference>
<dbReference type="PANTHER" id="PTHR10695">
    <property type="entry name" value="DEPHOSPHO-COA KINASE-RELATED"/>
    <property type="match status" value="1"/>
</dbReference>
<comment type="function">
    <text evidence="3">Catalyzes the phosphorylation of the 3'-hydroxyl group of dephosphocoenzyme A to form coenzyme A.</text>
</comment>
<dbReference type="EC" id="2.7.1.24" evidence="3 4"/>
<evidence type="ECO:0000256" key="3">
    <source>
        <dbReference type="HAMAP-Rule" id="MF_00376"/>
    </source>
</evidence>
<protein>
    <recommendedName>
        <fullName evidence="3 4">Dephospho-CoA kinase</fullName>
        <ecNumber evidence="3 4">2.7.1.24</ecNumber>
    </recommendedName>
    <alternativeName>
        <fullName evidence="3">Dephosphocoenzyme A kinase</fullName>
    </alternativeName>
</protein>
<reference evidence="5 6" key="1">
    <citation type="submission" date="2017-09" db="EMBL/GenBank/DDBJ databases">
        <title>Complete genome sequence of Oxytococcus suis strain ZY16052.</title>
        <authorList>
            <person name="Li F."/>
        </authorList>
    </citation>
    <scope>NUCLEOTIDE SEQUENCE [LARGE SCALE GENOMIC DNA]</scope>
    <source>
        <strain evidence="5 6">ZY16052</strain>
    </source>
</reference>
<organism evidence="5 6">
    <name type="scientific">Suicoccus acidiformans</name>
    <dbReference type="NCBI Taxonomy" id="2036206"/>
    <lineage>
        <taxon>Bacteria</taxon>
        <taxon>Bacillati</taxon>
        <taxon>Bacillota</taxon>
        <taxon>Bacilli</taxon>
        <taxon>Lactobacillales</taxon>
        <taxon>Aerococcaceae</taxon>
        <taxon>Suicoccus</taxon>
    </lineage>
</organism>
<keyword evidence="3 5" id="KW-0418">Kinase</keyword>
<proteinExistence type="inferred from homology"/>
<keyword evidence="6" id="KW-1185">Reference proteome</keyword>
<dbReference type="GO" id="GO:0005737">
    <property type="term" value="C:cytoplasm"/>
    <property type="evidence" value="ECO:0007669"/>
    <property type="project" value="UniProtKB-SubCell"/>
</dbReference>
<dbReference type="GO" id="GO:0004140">
    <property type="term" value="F:dephospho-CoA kinase activity"/>
    <property type="evidence" value="ECO:0007669"/>
    <property type="project" value="UniProtKB-UniRule"/>
</dbReference>
<name>A0A347WJ62_9LACT</name>
<evidence type="ECO:0000313" key="6">
    <source>
        <dbReference type="Proteomes" id="UP000263232"/>
    </source>
</evidence>
<keyword evidence="2 3" id="KW-0067">ATP-binding</keyword>
<dbReference type="HAMAP" id="MF_00376">
    <property type="entry name" value="Dephospho_CoA_kinase"/>
    <property type="match status" value="1"/>
</dbReference>
<dbReference type="Pfam" id="PF01121">
    <property type="entry name" value="CoaE"/>
    <property type="match status" value="1"/>
</dbReference>
<evidence type="ECO:0000256" key="1">
    <source>
        <dbReference type="ARBA" id="ARBA00022741"/>
    </source>
</evidence>
<dbReference type="CDD" id="cd02022">
    <property type="entry name" value="DPCK"/>
    <property type="match status" value="1"/>
</dbReference>
<dbReference type="Proteomes" id="UP000263232">
    <property type="component" value="Chromosome"/>
</dbReference>
<dbReference type="GO" id="GO:0015937">
    <property type="term" value="P:coenzyme A biosynthetic process"/>
    <property type="evidence" value="ECO:0007669"/>
    <property type="project" value="UniProtKB-UniRule"/>
</dbReference>
<dbReference type="InterPro" id="IPR001977">
    <property type="entry name" value="Depp_CoAkinase"/>
</dbReference>
<keyword evidence="1 3" id="KW-0547">Nucleotide-binding</keyword>
<comment type="catalytic activity">
    <reaction evidence="3">
        <text>3'-dephospho-CoA + ATP = ADP + CoA + H(+)</text>
        <dbReference type="Rhea" id="RHEA:18245"/>
        <dbReference type="ChEBI" id="CHEBI:15378"/>
        <dbReference type="ChEBI" id="CHEBI:30616"/>
        <dbReference type="ChEBI" id="CHEBI:57287"/>
        <dbReference type="ChEBI" id="CHEBI:57328"/>
        <dbReference type="ChEBI" id="CHEBI:456216"/>
        <dbReference type="EC" id="2.7.1.24"/>
    </reaction>
</comment>
<evidence type="ECO:0000256" key="4">
    <source>
        <dbReference type="NCBIfam" id="TIGR00152"/>
    </source>
</evidence>
<comment type="similarity">
    <text evidence="3">Belongs to the CoaE family.</text>
</comment>
<feature type="binding site" evidence="3">
    <location>
        <begin position="11"/>
        <end position="16"/>
    </location>
    <ligand>
        <name>ATP</name>
        <dbReference type="ChEBI" id="CHEBI:30616"/>
    </ligand>
</feature>
<dbReference type="GO" id="GO:0005524">
    <property type="term" value="F:ATP binding"/>
    <property type="evidence" value="ECO:0007669"/>
    <property type="project" value="UniProtKB-UniRule"/>
</dbReference>
<dbReference type="AlphaFoldDB" id="A0A347WJ62"/>
<dbReference type="PANTHER" id="PTHR10695:SF46">
    <property type="entry name" value="BIFUNCTIONAL COENZYME A SYNTHASE-RELATED"/>
    <property type="match status" value="1"/>
</dbReference>
<keyword evidence="3" id="KW-0808">Transferase</keyword>
<dbReference type="OrthoDB" id="9812943at2"/>
<comment type="pathway">
    <text evidence="3">Cofactor biosynthesis; coenzyme A biosynthesis; CoA from (R)-pantothenate: step 5/5.</text>
</comment>
<keyword evidence="3" id="KW-0173">Coenzyme A biosynthesis</keyword>
<comment type="subcellular location">
    <subcellularLocation>
        <location evidence="3">Cytoplasm</location>
    </subcellularLocation>
</comment>
<dbReference type="Gene3D" id="3.40.50.300">
    <property type="entry name" value="P-loop containing nucleotide triphosphate hydrolases"/>
    <property type="match status" value="1"/>
</dbReference>
<dbReference type="NCBIfam" id="TIGR00152">
    <property type="entry name" value="dephospho-CoA kinase"/>
    <property type="match status" value="1"/>
</dbReference>
<dbReference type="EMBL" id="CP023434">
    <property type="protein sequence ID" value="AXY25119.1"/>
    <property type="molecule type" value="Genomic_DNA"/>
</dbReference>
<dbReference type="UniPathway" id="UPA00241">
    <property type="reaction ID" value="UER00356"/>
</dbReference>
<dbReference type="InterPro" id="IPR027417">
    <property type="entry name" value="P-loop_NTPase"/>
</dbReference>